<dbReference type="RefSeq" id="WP_093373476.1">
    <property type="nucleotide sequence ID" value="NZ_FOQA01000011.1"/>
</dbReference>
<gene>
    <name evidence="2" type="ORF">SAMN05192551_1114</name>
</gene>
<feature type="transmembrane region" description="Helical" evidence="1">
    <location>
        <begin position="12"/>
        <end position="31"/>
    </location>
</feature>
<evidence type="ECO:0000313" key="2">
    <source>
        <dbReference type="EMBL" id="SFI29018.1"/>
    </source>
</evidence>
<keyword evidence="1" id="KW-0472">Membrane</keyword>
<evidence type="ECO:0000256" key="1">
    <source>
        <dbReference type="SAM" id="Phobius"/>
    </source>
</evidence>
<dbReference type="AlphaFoldDB" id="A0A1I3GZK7"/>
<organism evidence="2 3">
    <name type="scientific">Tindallia magadiensis</name>
    <dbReference type="NCBI Taxonomy" id="69895"/>
    <lineage>
        <taxon>Bacteria</taxon>
        <taxon>Bacillati</taxon>
        <taxon>Bacillota</taxon>
        <taxon>Clostridia</taxon>
        <taxon>Peptostreptococcales</taxon>
        <taxon>Tindalliaceae</taxon>
        <taxon>Tindallia</taxon>
    </lineage>
</organism>
<keyword evidence="1" id="KW-1133">Transmembrane helix</keyword>
<reference evidence="3" key="1">
    <citation type="submission" date="2016-10" db="EMBL/GenBank/DDBJ databases">
        <authorList>
            <person name="Varghese N."/>
            <person name="Submissions S."/>
        </authorList>
    </citation>
    <scope>NUCLEOTIDE SEQUENCE [LARGE SCALE GENOMIC DNA]</scope>
    <source>
        <strain evidence="3">Z-7934</strain>
    </source>
</reference>
<keyword evidence="1" id="KW-0812">Transmembrane</keyword>
<dbReference type="EMBL" id="FOQA01000011">
    <property type="protein sequence ID" value="SFI29018.1"/>
    <property type="molecule type" value="Genomic_DNA"/>
</dbReference>
<dbReference type="Proteomes" id="UP000199287">
    <property type="component" value="Unassembled WGS sequence"/>
</dbReference>
<proteinExistence type="predicted"/>
<sequence length="188" mass="21756">MLEDTKIKKRIIYILYVSLFFNFLFIGNPSMDKSSKDTFIRYNYPVLIDCLVKEIISLEEIIVKSSSDNDESIESVKEKVIATGSSIYNINDTLYETRRLNPNFNKNVSELTEFLFDLRDDILDSKGISDKQIQTLEKVVSTAKQYGGRPSRVSTYSYGTNVFQRMDMPIETKIFFEKIELIFTTSSL</sequence>
<accession>A0A1I3GZK7</accession>
<name>A0A1I3GZK7_9FIRM</name>
<evidence type="ECO:0000313" key="3">
    <source>
        <dbReference type="Proteomes" id="UP000199287"/>
    </source>
</evidence>
<protein>
    <submittedName>
        <fullName evidence="2">Uncharacterized protein</fullName>
    </submittedName>
</protein>
<keyword evidence="3" id="KW-1185">Reference proteome</keyword>